<reference evidence="2 3" key="1">
    <citation type="submission" date="2023-05" db="EMBL/GenBank/DDBJ databases">
        <title>Actinoplanes sp. NEAU-A12 genome sequencing.</title>
        <authorList>
            <person name="Wang Z.-S."/>
        </authorList>
    </citation>
    <scope>NUCLEOTIDE SEQUENCE [LARGE SCALE GENOMIC DNA]</scope>
    <source>
        <strain evidence="2 3">NEAU-A12</strain>
    </source>
</reference>
<organism evidence="2 3">
    <name type="scientific">Actinoplanes sandaracinus</name>
    <dbReference type="NCBI Taxonomy" id="3045177"/>
    <lineage>
        <taxon>Bacteria</taxon>
        <taxon>Bacillati</taxon>
        <taxon>Actinomycetota</taxon>
        <taxon>Actinomycetes</taxon>
        <taxon>Micromonosporales</taxon>
        <taxon>Micromonosporaceae</taxon>
        <taxon>Actinoplanes</taxon>
    </lineage>
</organism>
<dbReference type="EMBL" id="JASCTH010000027">
    <property type="protein sequence ID" value="MDI6103654.1"/>
    <property type="molecule type" value="Genomic_DNA"/>
</dbReference>
<dbReference type="Gene3D" id="3.30.1880.10">
    <property type="entry name" value="protein ne1242 domain like"/>
    <property type="match status" value="1"/>
</dbReference>
<comment type="caution">
    <text evidence="2">The sequence shown here is derived from an EMBL/GenBank/DDBJ whole genome shotgun (WGS) entry which is preliminary data.</text>
</comment>
<evidence type="ECO:0000256" key="1">
    <source>
        <dbReference type="SAM" id="SignalP"/>
    </source>
</evidence>
<evidence type="ECO:0000313" key="2">
    <source>
        <dbReference type="EMBL" id="MDI6103654.1"/>
    </source>
</evidence>
<name>A0ABT6WVD8_9ACTN</name>
<keyword evidence="1" id="KW-0732">Signal</keyword>
<proteinExistence type="predicted"/>
<dbReference type="Proteomes" id="UP001241758">
    <property type="component" value="Unassembled WGS sequence"/>
</dbReference>
<dbReference type="InterPro" id="IPR023199">
    <property type="entry name" value="GriE/MELC1_sf"/>
</dbReference>
<protein>
    <submittedName>
        <fullName evidence="2">Tyrosinase family oxidase copper chaperone</fullName>
    </submittedName>
</protein>
<accession>A0ABT6WVD8</accession>
<feature type="chain" id="PRO_5045289663" evidence="1">
    <location>
        <begin position="27"/>
        <end position="136"/>
    </location>
</feature>
<feature type="signal peptide" evidence="1">
    <location>
        <begin position="1"/>
        <end position="26"/>
    </location>
</feature>
<gene>
    <name evidence="2" type="ORF">QLQ12_34080</name>
</gene>
<sequence>MRVIASLAAALAVVAGPIVLAGPAGAASVSRPGGQVDAAAASTQRAGFFAESYRGHWVMGWGRDESACAYIDGVQLVLYPVGGDHYLSALQAYQQERGVRSITRASARVLGEFTMVPPADPVRHCPVFVKGPPAQG</sequence>
<dbReference type="RefSeq" id="WP_282764861.1">
    <property type="nucleotide sequence ID" value="NZ_JASCTH010000027.1"/>
</dbReference>
<evidence type="ECO:0000313" key="3">
    <source>
        <dbReference type="Proteomes" id="UP001241758"/>
    </source>
</evidence>
<keyword evidence="3" id="KW-1185">Reference proteome</keyword>